<evidence type="ECO:0000313" key="1">
    <source>
        <dbReference type="EMBL" id="RVX01430.1"/>
    </source>
</evidence>
<comment type="caution">
    <text evidence="1">The sequence shown here is derived from an EMBL/GenBank/DDBJ whole genome shotgun (WGS) entry which is preliminary data.</text>
</comment>
<proteinExistence type="predicted"/>
<name>A0A438IXL2_VITVI</name>
<dbReference type="EMBL" id="QGNW01000075">
    <property type="protein sequence ID" value="RVX01430.1"/>
    <property type="molecule type" value="Genomic_DNA"/>
</dbReference>
<accession>A0A438IXL2</accession>
<dbReference type="AlphaFoldDB" id="A0A438IXL2"/>
<gene>
    <name evidence="1" type="ORF">CK203_017456</name>
</gene>
<evidence type="ECO:0000313" key="2">
    <source>
        <dbReference type="Proteomes" id="UP000288805"/>
    </source>
</evidence>
<organism evidence="1 2">
    <name type="scientific">Vitis vinifera</name>
    <name type="common">Grape</name>
    <dbReference type="NCBI Taxonomy" id="29760"/>
    <lineage>
        <taxon>Eukaryota</taxon>
        <taxon>Viridiplantae</taxon>
        <taxon>Streptophyta</taxon>
        <taxon>Embryophyta</taxon>
        <taxon>Tracheophyta</taxon>
        <taxon>Spermatophyta</taxon>
        <taxon>Magnoliopsida</taxon>
        <taxon>eudicotyledons</taxon>
        <taxon>Gunneridae</taxon>
        <taxon>Pentapetalae</taxon>
        <taxon>rosids</taxon>
        <taxon>Vitales</taxon>
        <taxon>Vitaceae</taxon>
        <taxon>Viteae</taxon>
        <taxon>Vitis</taxon>
    </lineage>
</organism>
<protein>
    <submittedName>
        <fullName evidence="1">Uncharacterized protein</fullName>
    </submittedName>
</protein>
<reference evidence="1 2" key="1">
    <citation type="journal article" date="2018" name="PLoS Genet.">
        <title>Population sequencing reveals clonal diversity and ancestral inbreeding in the grapevine cultivar Chardonnay.</title>
        <authorList>
            <person name="Roach M.J."/>
            <person name="Johnson D.L."/>
            <person name="Bohlmann J."/>
            <person name="van Vuuren H.J."/>
            <person name="Jones S.J."/>
            <person name="Pretorius I.S."/>
            <person name="Schmidt S.A."/>
            <person name="Borneman A.R."/>
        </authorList>
    </citation>
    <scope>NUCLEOTIDE SEQUENCE [LARGE SCALE GENOMIC DNA]</scope>
    <source>
        <strain evidence="2">cv. Chardonnay</strain>
        <tissue evidence="1">Leaf</tissue>
    </source>
</reference>
<dbReference type="Proteomes" id="UP000288805">
    <property type="component" value="Unassembled WGS sequence"/>
</dbReference>
<sequence>MRRIAWVGKKLSVTNKSYCSSLPWGRSNALFGKRKSIGLAWFFCGKKLKKDWRTAPLRIFWMLWMERNRRWLFPNHDRIYRLVELKVCHFSGTFDLFSLLPIKGKEKKRNENVHGLEFSNEARINEAQLSFFICFAEHEGVIGNMSRIFVF</sequence>